<evidence type="ECO:0000313" key="7">
    <source>
        <dbReference type="Proteomes" id="UP000183190"/>
    </source>
</evidence>
<evidence type="ECO:0000313" key="6">
    <source>
        <dbReference type="EMBL" id="SEH52731.1"/>
    </source>
</evidence>
<dbReference type="GO" id="GO:0098796">
    <property type="term" value="C:membrane protein complex"/>
    <property type="evidence" value="ECO:0007669"/>
    <property type="project" value="UniProtKB-ARBA"/>
</dbReference>
<dbReference type="AlphaFoldDB" id="A0A1H6J1L1"/>
<evidence type="ECO:0000256" key="4">
    <source>
        <dbReference type="ARBA" id="ARBA00022840"/>
    </source>
</evidence>
<evidence type="ECO:0000256" key="2">
    <source>
        <dbReference type="ARBA" id="ARBA00022448"/>
    </source>
</evidence>
<dbReference type="Pfam" id="PF00005">
    <property type="entry name" value="ABC_tran"/>
    <property type="match status" value="1"/>
</dbReference>
<name>A0A1H6J1L1_RUMFL</name>
<dbReference type="CDD" id="cd03255">
    <property type="entry name" value="ABC_MJ0796_LolCDE_FtsE"/>
    <property type="match status" value="1"/>
</dbReference>
<dbReference type="EMBL" id="FNWV01000003">
    <property type="protein sequence ID" value="SEH52731.1"/>
    <property type="molecule type" value="Genomic_DNA"/>
</dbReference>
<dbReference type="GO" id="GO:0005524">
    <property type="term" value="F:ATP binding"/>
    <property type="evidence" value="ECO:0007669"/>
    <property type="project" value="UniProtKB-KW"/>
</dbReference>
<evidence type="ECO:0000259" key="5">
    <source>
        <dbReference type="PROSITE" id="PS50893"/>
    </source>
</evidence>
<keyword evidence="2" id="KW-0813">Transport</keyword>
<dbReference type="PROSITE" id="PS00211">
    <property type="entry name" value="ABC_TRANSPORTER_1"/>
    <property type="match status" value="1"/>
</dbReference>
<dbReference type="InterPro" id="IPR027417">
    <property type="entry name" value="P-loop_NTPase"/>
</dbReference>
<comment type="similarity">
    <text evidence="1">Belongs to the ABC transporter superfamily.</text>
</comment>
<dbReference type="Proteomes" id="UP000183190">
    <property type="component" value="Unassembled WGS sequence"/>
</dbReference>
<dbReference type="PANTHER" id="PTHR42798">
    <property type="entry name" value="LIPOPROTEIN-RELEASING SYSTEM ATP-BINDING PROTEIN LOLD"/>
    <property type="match status" value="1"/>
</dbReference>
<dbReference type="FunFam" id="3.40.50.300:FF:000032">
    <property type="entry name" value="Export ABC transporter ATP-binding protein"/>
    <property type="match status" value="1"/>
</dbReference>
<dbReference type="GO" id="GO:0016887">
    <property type="term" value="F:ATP hydrolysis activity"/>
    <property type="evidence" value="ECO:0007669"/>
    <property type="project" value="InterPro"/>
</dbReference>
<reference evidence="6 7" key="1">
    <citation type="submission" date="2016-10" db="EMBL/GenBank/DDBJ databases">
        <authorList>
            <person name="de Groot N.N."/>
        </authorList>
    </citation>
    <scope>NUCLEOTIDE SEQUENCE [LARGE SCALE GENOMIC DNA]</scope>
    <source>
        <strain evidence="6 7">YAD2003</strain>
    </source>
</reference>
<keyword evidence="3" id="KW-0547">Nucleotide-binding</keyword>
<gene>
    <name evidence="6" type="ORF">SAMN02910265_01269</name>
</gene>
<dbReference type="InterPro" id="IPR003439">
    <property type="entry name" value="ABC_transporter-like_ATP-bd"/>
</dbReference>
<proteinExistence type="inferred from homology"/>
<organism evidence="6 7">
    <name type="scientific">Ruminococcus flavefaciens</name>
    <dbReference type="NCBI Taxonomy" id="1265"/>
    <lineage>
        <taxon>Bacteria</taxon>
        <taxon>Bacillati</taxon>
        <taxon>Bacillota</taxon>
        <taxon>Clostridia</taxon>
        <taxon>Eubacteriales</taxon>
        <taxon>Oscillospiraceae</taxon>
        <taxon>Ruminococcus</taxon>
    </lineage>
</organism>
<dbReference type="GO" id="GO:0022857">
    <property type="term" value="F:transmembrane transporter activity"/>
    <property type="evidence" value="ECO:0007669"/>
    <property type="project" value="UniProtKB-ARBA"/>
</dbReference>
<dbReference type="InterPro" id="IPR017871">
    <property type="entry name" value="ABC_transporter-like_CS"/>
</dbReference>
<dbReference type="RefSeq" id="WP_074715511.1">
    <property type="nucleotide sequence ID" value="NZ_FNWV01000003.1"/>
</dbReference>
<accession>A0A1H6J1L1</accession>
<keyword evidence="4 6" id="KW-0067">ATP-binding</keyword>
<feature type="domain" description="ABC transporter" evidence="5">
    <location>
        <begin position="12"/>
        <end position="241"/>
    </location>
</feature>
<protein>
    <submittedName>
        <fullName evidence="6">Putative ABC transport system ATP-binding protein</fullName>
    </submittedName>
</protein>
<dbReference type="SUPFAM" id="SSF52540">
    <property type="entry name" value="P-loop containing nucleoside triphosphate hydrolases"/>
    <property type="match status" value="1"/>
</dbReference>
<dbReference type="PROSITE" id="PS50893">
    <property type="entry name" value="ABC_TRANSPORTER_2"/>
    <property type="match status" value="1"/>
</dbReference>
<dbReference type="PANTHER" id="PTHR42798:SF6">
    <property type="entry name" value="CELL DIVISION ATP-BINDING PROTEIN FTSE"/>
    <property type="match status" value="1"/>
</dbReference>
<evidence type="ECO:0000256" key="1">
    <source>
        <dbReference type="ARBA" id="ARBA00005417"/>
    </source>
</evidence>
<dbReference type="SMART" id="SM00382">
    <property type="entry name" value="AAA"/>
    <property type="match status" value="1"/>
</dbReference>
<evidence type="ECO:0000256" key="3">
    <source>
        <dbReference type="ARBA" id="ARBA00022741"/>
    </source>
</evidence>
<dbReference type="InterPro" id="IPR017911">
    <property type="entry name" value="MacB-like_ATP-bd"/>
</dbReference>
<dbReference type="Gene3D" id="3.40.50.300">
    <property type="entry name" value="P-loop containing nucleotide triphosphate hydrolases"/>
    <property type="match status" value="1"/>
</dbReference>
<dbReference type="OrthoDB" id="9802264at2"/>
<sequence>MNISLKERINDHRDRNFTYKKSFSAGGKTITAANDISLCINKGEFVSIIGRSGSGKSTFLHLIGGLLPCDSGKIIVNNHDITTMNANRLAEYRLKETGFVFQAFNLEHQYSVYDNVRIALVIAGVPWSEHRKKIEYALKQVGLEEKINVKAANLSGGEQQRVAIARAIINEPDLILADEPCGNLDSENSKMIMDLLSCMNKSGKTVIVVTHDMIDASRAERLIEISDGVIVKDEKNINTMV</sequence>
<dbReference type="InterPro" id="IPR003593">
    <property type="entry name" value="AAA+_ATPase"/>
</dbReference>